<keyword evidence="2" id="KW-1185">Reference proteome</keyword>
<protein>
    <recommendedName>
        <fullName evidence="3">Transposase domain-containing protein</fullName>
    </recommendedName>
</protein>
<proteinExistence type="predicted"/>
<accession>A0A8H7RGL7</accession>
<comment type="caution">
    <text evidence="1">The sequence shown here is derived from an EMBL/GenBank/DDBJ whole genome shotgun (WGS) entry which is preliminary data.</text>
</comment>
<dbReference type="PANTHER" id="PTHR46579">
    <property type="entry name" value="F5/8 TYPE C DOMAIN-CONTAINING PROTEIN-RELATED"/>
    <property type="match status" value="1"/>
</dbReference>
<evidence type="ECO:0000313" key="1">
    <source>
        <dbReference type="EMBL" id="KAG2209877.1"/>
    </source>
</evidence>
<dbReference type="Proteomes" id="UP000646827">
    <property type="component" value="Unassembled WGS sequence"/>
</dbReference>
<evidence type="ECO:0008006" key="3">
    <source>
        <dbReference type="Google" id="ProtNLM"/>
    </source>
</evidence>
<dbReference type="OrthoDB" id="2285201at2759"/>
<organism evidence="1 2">
    <name type="scientific">Circinella minor</name>
    <dbReference type="NCBI Taxonomy" id="1195481"/>
    <lineage>
        <taxon>Eukaryota</taxon>
        <taxon>Fungi</taxon>
        <taxon>Fungi incertae sedis</taxon>
        <taxon>Mucoromycota</taxon>
        <taxon>Mucoromycotina</taxon>
        <taxon>Mucoromycetes</taxon>
        <taxon>Mucorales</taxon>
        <taxon>Lichtheimiaceae</taxon>
        <taxon>Circinella</taxon>
    </lineage>
</organism>
<dbReference type="InterPro" id="IPR004242">
    <property type="entry name" value="Transposase_21"/>
</dbReference>
<dbReference type="AlphaFoldDB" id="A0A8H7RGL7"/>
<gene>
    <name evidence="1" type="ORF">INT45_004860</name>
</gene>
<dbReference type="EMBL" id="JAEPRB010000951">
    <property type="protein sequence ID" value="KAG2209877.1"/>
    <property type="molecule type" value="Genomic_DNA"/>
</dbReference>
<sequence length="514" mass="59666">MPTAFHARNANGIPGVHHLDKGWPNGHQISDMWREFPGNDGAPFVDQHRSLLLTLNIDWFGPFLNSTYSVGAIYLTINNLPRSERFKTENVILVGVMPGLQESRTSDINNYLRPLVDELLEWYGGRTIRTNIHPQGTRVRLALFINACDIPAARKTCGFTSHASLCACHKCARQFSVFPGTTNIDYSGFDLENWELRTWENNRIFAEQWRNAETMAGRRELERRNGTRWSELHRLEYFDPVRSTIIDPMHNLFLGTAKRMITVWTNNDLLTDSDLKQMQILADGIVLPPDYVTLKQKIGSRFPFMTANDWKSWCLVYSPLVLDGHLPRVHLQNWLLFVDACRLMVKPSITMDEVEESNNLLLRFCIGVQRLYGAEEITPNMHLHLHMDSTIEDFGPLYAYWVFSYERYNGYLKDIDTNQKDSFEMTFMKRFLQKTGARDFVRSFESLFHHHQHHLHFLNRFLDLVQPIPPTVNIIHHHFDPHEFYALSTDITRASRVTGSEPLPPDAYPLSYGR</sequence>
<name>A0A8H7RGL7_9FUNG</name>
<dbReference type="Pfam" id="PF02992">
    <property type="entry name" value="Transposase_21"/>
    <property type="match status" value="1"/>
</dbReference>
<reference evidence="1 2" key="1">
    <citation type="submission" date="2020-12" db="EMBL/GenBank/DDBJ databases">
        <title>Metabolic potential, ecology and presence of endohyphal bacteria is reflected in genomic diversity of Mucoromycotina.</title>
        <authorList>
            <person name="Muszewska A."/>
            <person name="Okrasinska A."/>
            <person name="Steczkiewicz K."/>
            <person name="Drgas O."/>
            <person name="Orlowska M."/>
            <person name="Perlinska-Lenart U."/>
            <person name="Aleksandrzak-Piekarczyk T."/>
            <person name="Szatraj K."/>
            <person name="Zielenkiewicz U."/>
            <person name="Pilsyk S."/>
            <person name="Malc E."/>
            <person name="Mieczkowski P."/>
            <person name="Kruszewska J.S."/>
            <person name="Biernat P."/>
            <person name="Pawlowska J."/>
        </authorList>
    </citation>
    <scope>NUCLEOTIDE SEQUENCE [LARGE SCALE GENOMIC DNA]</scope>
    <source>
        <strain evidence="1 2">CBS 142.35</strain>
    </source>
</reference>
<evidence type="ECO:0000313" key="2">
    <source>
        <dbReference type="Proteomes" id="UP000646827"/>
    </source>
</evidence>
<dbReference type="PANTHER" id="PTHR46579:SF2">
    <property type="entry name" value="C2H2-TYPE DOMAIN-CONTAINING PROTEIN"/>
    <property type="match status" value="1"/>
</dbReference>